<proteinExistence type="predicted"/>
<dbReference type="AlphaFoldDB" id="A0AAD5GGN0"/>
<feature type="non-terminal residue" evidence="2">
    <location>
        <position position="1"/>
    </location>
</feature>
<organism evidence="2 3">
    <name type="scientific">Ambrosia artemisiifolia</name>
    <name type="common">Common ragweed</name>
    <dbReference type="NCBI Taxonomy" id="4212"/>
    <lineage>
        <taxon>Eukaryota</taxon>
        <taxon>Viridiplantae</taxon>
        <taxon>Streptophyta</taxon>
        <taxon>Embryophyta</taxon>
        <taxon>Tracheophyta</taxon>
        <taxon>Spermatophyta</taxon>
        <taxon>Magnoliopsida</taxon>
        <taxon>eudicotyledons</taxon>
        <taxon>Gunneridae</taxon>
        <taxon>Pentapetalae</taxon>
        <taxon>asterids</taxon>
        <taxon>campanulids</taxon>
        <taxon>Asterales</taxon>
        <taxon>Asteraceae</taxon>
        <taxon>Asteroideae</taxon>
        <taxon>Heliantheae alliance</taxon>
        <taxon>Heliantheae</taxon>
        <taxon>Ambrosia</taxon>
    </lineage>
</organism>
<name>A0AAD5GGN0_AMBAR</name>
<keyword evidence="1" id="KW-0472">Membrane</keyword>
<evidence type="ECO:0000256" key="1">
    <source>
        <dbReference type="SAM" id="Phobius"/>
    </source>
</evidence>
<keyword evidence="1" id="KW-0812">Transmembrane</keyword>
<dbReference type="EMBL" id="JAMZMK010008391">
    <property type="protein sequence ID" value="KAI7740604.1"/>
    <property type="molecule type" value="Genomic_DNA"/>
</dbReference>
<feature type="transmembrane region" description="Helical" evidence="1">
    <location>
        <begin position="75"/>
        <end position="96"/>
    </location>
</feature>
<dbReference type="Proteomes" id="UP001206925">
    <property type="component" value="Unassembled WGS sequence"/>
</dbReference>
<reference evidence="2" key="1">
    <citation type="submission" date="2022-06" db="EMBL/GenBank/DDBJ databases">
        <title>Uncovering the hologenomic basis of an extraordinary plant invasion.</title>
        <authorList>
            <person name="Bieker V.C."/>
            <person name="Martin M.D."/>
            <person name="Gilbert T."/>
            <person name="Hodgins K."/>
            <person name="Battlay P."/>
            <person name="Petersen B."/>
            <person name="Wilson J."/>
        </authorList>
    </citation>
    <scope>NUCLEOTIDE SEQUENCE</scope>
    <source>
        <strain evidence="2">AA19_3_7</strain>
        <tissue evidence="2">Leaf</tissue>
    </source>
</reference>
<sequence length="117" mass="13139">QIALSHHPITRLSFHLLNRQCVTLSARRVPERRVPACRVPSTGIPSARVSPTRVPSSAVRASARLPSSTAATTEYWFFGRMFGCPVLLLLVGCLLLSKVWMERWSTSYQDFILGNRE</sequence>
<gene>
    <name evidence="2" type="ORF">M8C21_007520</name>
</gene>
<accession>A0AAD5GGN0</accession>
<comment type="caution">
    <text evidence="2">The sequence shown here is derived from an EMBL/GenBank/DDBJ whole genome shotgun (WGS) entry which is preliminary data.</text>
</comment>
<evidence type="ECO:0000313" key="2">
    <source>
        <dbReference type="EMBL" id="KAI7740604.1"/>
    </source>
</evidence>
<evidence type="ECO:0000313" key="3">
    <source>
        <dbReference type="Proteomes" id="UP001206925"/>
    </source>
</evidence>
<keyword evidence="1" id="KW-1133">Transmembrane helix</keyword>
<protein>
    <submittedName>
        <fullName evidence="2">Uncharacterized protein</fullName>
    </submittedName>
</protein>
<keyword evidence="3" id="KW-1185">Reference proteome</keyword>